<dbReference type="PANTHER" id="PTHR32268">
    <property type="entry name" value="HOMOSERINE O-ACETYLTRANSFERASE"/>
    <property type="match status" value="1"/>
</dbReference>
<feature type="domain" description="AB hydrolase-1" evidence="3">
    <location>
        <begin position="63"/>
        <end position="189"/>
    </location>
</feature>
<feature type="chain" id="PRO_5039601625" evidence="2">
    <location>
        <begin position="23"/>
        <end position="356"/>
    </location>
</feature>
<keyword evidence="2" id="KW-0732">Signal</keyword>
<keyword evidence="4" id="KW-0378">Hydrolase</keyword>
<dbReference type="SUPFAM" id="SSF53474">
    <property type="entry name" value="alpha/beta-Hydrolases"/>
    <property type="match status" value="1"/>
</dbReference>
<sequence length="356" mass="38556">MSKSSLFLAAAFAAATCCSAQAATYPNQESGVFTVPSFTFHTGETLENFNLGYTVLGNRAGEPVLILHGTNGGSAAMLADGFAGELFGPGQPLDADKYFIIIPDAIGTGKSSKPSDGLKASFPHYNYADMVLGQYRLVTEGFGVKHLRLIVGNSMGGMQTWLWTGTYPDFMDAAMPLASLPQPMSGRNWMTRRMIIDLITGDPEYQDGNYTTQPKMAAIANTFYNLATNGGTLHLYKLGPDGKSADAYVDKQLAAPFKKDANDTLYQWASSKDYDPTAGISKIGAQVVAINSADDERNPQIFGALEKAAAQNKNISFYIIPESAETVGHGTTMQAKYWKQELVKLLERAPHRKIEE</sequence>
<evidence type="ECO:0000259" key="3">
    <source>
        <dbReference type="Pfam" id="PF00561"/>
    </source>
</evidence>
<keyword evidence="1" id="KW-0808">Transferase</keyword>
<accession>A0A9E2KM85</accession>
<evidence type="ECO:0000313" key="5">
    <source>
        <dbReference type="Proteomes" id="UP000824150"/>
    </source>
</evidence>
<dbReference type="GO" id="GO:0016787">
    <property type="term" value="F:hydrolase activity"/>
    <property type="evidence" value="ECO:0007669"/>
    <property type="project" value="UniProtKB-KW"/>
</dbReference>
<reference evidence="4" key="2">
    <citation type="submission" date="2021-04" db="EMBL/GenBank/DDBJ databases">
        <authorList>
            <person name="Gilroy R."/>
        </authorList>
    </citation>
    <scope>NUCLEOTIDE SEQUENCE</scope>
    <source>
        <strain evidence="4">687</strain>
    </source>
</reference>
<evidence type="ECO:0000256" key="2">
    <source>
        <dbReference type="SAM" id="SignalP"/>
    </source>
</evidence>
<dbReference type="InterPro" id="IPR008220">
    <property type="entry name" value="HAT_MetX-like"/>
</dbReference>
<dbReference type="InterPro" id="IPR000073">
    <property type="entry name" value="AB_hydrolase_1"/>
</dbReference>
<comment type="caution">
    <text evidence="4">The sequence shown here is derived from an EMBL/GenBank/DDBJ whole genome shotgun (WGS) entry which is preliminary data.</text>
</comment>
<dbReference type="GO" id="GO:0009086">
    <property type="term" value="P:methionine biosynthetic process"/>
    <property type="evidence" value="ECO:0007669"/>
    <property type="project" value="TreeGrafter"/>
</dbReference>
<proteinExistence type="predicted"/>
<dbReference type="AlphaFoldDB" id="A0A9E2KM85"/>
<dbReference type="PANTHER" id="PTHR32268:SF11">
    <property type="entry name" value="HOMOSERINE O-ACETYLTRANSFERASE"/>
    <property type="match status" value="1"/>
</dbReference>
<evidence type="ECO:0000256" key="1">
    <source>
        <dbReference type="ARBA" id="ARBA00022679"/>
    </source>
</evidence>
<gene>
    <name evidence="4" type="ORF">IAA31_01065</name>
</gene>
<organism evidence="4 5">
    <name type="scientific">Candidatus Anaerobiospirillum merdipullorum</name>
    <dbReference type="NCBI Taxonomy" id="2838450"/>
    <lineage>
        <taxon>Bacteria</taxon>
        <taxon>Pseudomonadati</taxon>
        <taxon>Pseudomonadota</taxon>
        <taxon>Gammaproteobacteria</taxon>
        <taxon>Aeromonadales</taxon>
        <taxon>Succinivibrionaceae</taxon>
        <taxon>Anaerobiospirillum</taxon>
    </lineage>
</organism>
<feature type="signal peptide" evidence="2">
    <location>
        <begin position="1"/>
        <end position="22"/>
    </location>
</feature>
<dbReference type="GO" id="GO:0009092">
    <property type="term" value="P:homoserine metabolic process"/>
    <property type="evidence" value="ECO:0007669"/>
    <property type="project" value="TreeGrafter"/>
</dbReference>
<dbReference type="Gene3D" id="3.40.50.1820">
    <property type="entry name" value="alpha/beta hydrolase"/>
    <property type="match status" value="1"/>
</dbReference>
<dbReference type="InterPro" id="IPR029058">
    <property type="entry name" value="AB_hydrolase_fold"/>
</dbReference>
<evidence type="ECO:0000313" key="4">
    <source>
        <dbReference type="EMBL" id="MBU3826073.1"/>
    </source>
</evidence>
<protein>
    <submittedName>
        <fullName evidence="4">Alpha/beta fold hydrolase</fullName>
    </submittedName>
</protein>
<name>A0A9E2KM85_9GAMM</name>
<dbReference type="Pfam" id="PF00561">
    <property type="entry name" value="Abhydrolase_1"/>
    <property type="match status" value="1"/>
</dbReference>
<dbReference type="Proteomes" id="UP000824150">
    <property type="component" value="Unassembled WGS sequence"/>
</dbReference>
<reference evidence="4" key="1">
    <citation type="journal article" date="2021" name="PeerJ">
        <title>Extensive microbial diversity within the chicken gut microbiome revealed by metagenomics and culture.</title>
        <authorList>
            <person name="Gilroy R."/>
            <person name="Ravi A."/>
            <person name="Getino M."/>
            <person name="Pursley I."/>
            <person name="Horton D.L."/>
            <person name="Alikhan N.F."/>
            <person name="Baker D."/>
            <person name="Gharbi K."/>
            <person name="Hall N."/>
            <person name="Watson M."/>
            <person name="Adriaenssens E.M."/>
            <person name="Foster-Nyarko E."/>
            <person name="Jarju S."/>
            <person name="Secka A."/>
            <person name="Antonio M."/>
            <person name="Oren A."/>
            <person name="Chaudhuri R.R."/>
            <person name="La Ragione R."/>
            <person name="Hildebrand F."/>
            <person name="Pallen M.J."/>
        </authorList>
    </citation>
    <scope>NUCLEOTIDE SEQUENCE</scope>
    <source>
        <strain evidence="4">687</strain>
    </source>
</reference>
<dbReference type="GO" id="GO:0004414">
    <property type="term" value="F:homoserine O-acetyltransferase activity"/>
    <property type="evidence" value="ECO:0007669"/>
    <property type="project" value="TreeGrafter"/>
</dbReference>
<dbReference type="NCBIfam" id="NF005071">
    <property type="entry name" value="PRK06489.1"/>
    <property type="match status" value="1"/>
</dbReference>
<dbReference type="EMBL" id="JAHLFG010000011">
    <property type="protein sequence ID" value="MBU3826073.1"/>
    <property type="molecule type" value="Genomic_DNA"/>
</dbReference>